<dbReference type="Proteomes" id="UP000800235">
    <property type="component" value="Unassembled WGS sequence"/>
</dbReference>
<evidence type="ECO:0000313" key="2">
    <source>
        <dbReference type="EMBL" id="KAF2432003.1"/>
    </source>
</evidence>
<protein>
    <submittedName>
        <fullName evidence="2">HET-domain-containing protein</fullName>
    </submittedName>
</protein>
<dbReference type="AlphaFoldDB" id="A0A9P4NVC7"/>
<dbReference type="EMBL" id="MU007028">
    <property type="protein sequence ID" value="KAF2432003.1"/>
    <property type="molecule type" value="Genomic_DNA"/>
</dbReference>
<dbReference type="PANTHER" id="PTHR33112:SF16">
    <property type="entry name" value="HETEROKARYON INCOMPATIBILITY DOMAIN-CONTAINING PROTEIN"/>
    <property type="match status" value="1"/>
</dbReference>
<feature type="non-terminal residue" evidence="2">
    <location>
        <position position="367"/>
    </location>
</feature>
<feature type="non-terminal residue" evidence="2">
    <location>
        <position position="1"/>
    </location>
</feature>
<feature type="domain" description="Heterokaryon incompatibility" evidence="1">
    <location>
        <begin position="71"/>
        <end position="223"/>
    </location>
</feature>
<reference evidence="2" key="1">
    <citation type="journal article" date="2020" name="Stud. Mycol.">
        <title>101 Dothideomycetes genomes: a test case for predicting lifestyles and emergence of pathogens.</title>
        <authorList>
            <person name="Haridas S."/>
            <person name="Albert R."/>
            <person name="Binder M."/>
            <person name="Bloem J."/>
            <person name="Labutti K."/>
            <person name="Salamov A."/>
            <person name="Andreopoulos B."/>
            <person name="Baker S."/>
            <person name="Barry K."/>
            <person name="Bills G."/>
            <person name="Bluhm B."/>
            <person name="Cannon C."/>
            <person name="Castanera R."/>
            <person name="Culley D."/>
            <person name="Daum C."/>
            <person name="Ezra D."/>
            <person name="Gonzalez J."/>
            <person name="Henrissat B."/>
            <person name="Kuo A."/>
            <person name="Liang C."/>
            <person name="Lipzen A."/>
            <person name="Lutzoni F."/>
            <person name="Magnuson J."/>
            <person name="Mondo S."/>
            <person name="Nolan M."/>
            <person name="Ohm R."/>
            <person name="Pangilinan J."/>
            <person name="Park H.-J."/>
            <person name="Ramirez L."/>
            <person name="Alfaro M."/>
            <person name="Sun H."/>
            <person name="Tritt A."/>
            <person name="Yoshinaga Y."/>
            <person name="Zwiers L.-H."/>
            <person name="Turgeon B."/>
            <person name="Goodwin S."/>
            <person name="Spatafora J."/>
            <person name="Crous P."/>
            <person name="Grigoriev I."/>
        </authorList>
    </citation>
    <scope>NUCLEOTIDE SEQUENCE</scope>
    <source>
        <strain evidence="2">CBS 130266</strain>
    </source>
</reference>
<name>A0A9P4NVC7_9PEZI</name>
<dbReference type="Pfam" id="PF06985">
    <property type="entry name" value="HET"/>
    <property type="match status" value="1"/>
</dbReference>
<keyword evidence="3" id="KW-1185">Reference proteome</keyword>
<proteinExistence type="predicted"/>
<sequence length="367" mass="42180">SEPKSNRTDCDDSFDRARQWLTTCLQSHARCRFSANAAQRFPRRLLHVSVVDKVMSVRLCSYTAVPEHVEYFTLSHCWGQTTPLQLTRSKLMDFLKDIPITSLPRTFHDACYIVARLGYQYIWVDSLCILQDSTQDKEEEIGSMGSIFRNSLCTIAALGAKNSSEGCFQDRNPLSLKPCIIRTNGRTFMADNPTRGPMREIQGPDFTGSSRPPLHTRAWVIQERTLSPRTLYYGSKIIFWECISAKASEQKPEMCNLLTEDPEPALDPSFAPRSKNLKRRGMKSTFVTWETYWSQIVGEYIASHMKYDSDKWPAISGLAELLQRQSGQNLMHGLWQNFLYDESLWSAERPGRRLHSERPSWSWLSVD</sequence>
<dbReference type="PANTHER" id="PTHR33112">
    <property type="entry name" value="DOMAIN PROTEIN, PUTATIVE-RELATED"/>
    <property type="match status" value="1"/>
</dbReference>
<dbReference type="InterPro" id="IPR010730">
    <property type="entry name" value="HET"/>
</dbReference>
<dbReference type="OrthoDB" id="3486565at2759"/>
<evidence type="ECO:0000313" key="3">
    <source>
        <dbReference type="Proteomes" id="UP000800235"/>
    </source>
</evidence>
<gene>
    <name evidence="2" type="ORF">EJ08DRAFT_576239</name>
</gene>
<comment type="caution">
    <text evidence="2">The sequence shown here is derived from an EMBL/GenBank/DDBJ whole genome shotgun (WGS) entry which is preliminary data.</text>
</comment>
<organism evidence="2 3">
    <name type="scientific">Tothia fuscella</name>
    <dbReference type="NCBI Taxonomy" id="1048955"/>
    <lineage>
        <taxon>Eukaryota</taxon>
        <taxon>Fungi</taxon>
        <taxon>Dikarya</taxon>
        <taxon>Ascomycota</taxon>
        <taxon>Pezizomycotina</taxon>
        <taxon>Dothideomycetes</taxon>
        <taxon>Pleosporomycetidae</taxon>
        <taxon>Venturiales</taxon>
        <taxon>Cylindrosympodiaceae</taxon>
        <taxon>Tothia</taxon>
    </lineage>
</organism>
<accession>A0A9P4NVC7</accession>
<evidence type="ECO:0000259" key="1">
    <source>
        <dbReference type="Pfam" id="PF06985"/>
    </source>
</evidence>